<keyword evidence="1" id="KW-0418">Kinase</keyword>
<proteinExistence type="predicted"/>
<organism evidence="1 2">
    <name type="scientific">Taklimakanibacter albus</name>
    <dbReference type="NCBI Taxonomy" id="2800327"/>
    <lineage>
        <taxon>Bacteria</taxon>
        <taxon>Pseudomonadati</taxon>
        <taxon>Pseudomonadota</taxon>
        <taxon>Alphaproteobacteria</taxon>
        <taxon>Hyphomicrobiales</taxon>
        <taxon>Aestuariivirgaceae</taxon>
        <taxon>Taklimakanibacter</taxon>
    </lineage>
</organism>
<keyword evidence="1" id="KW-0808">Transferase</keyword>
<evidence type="ECO:0000313" key="2">
    <source>
        <dbReference type="Proteomes" id="UP000616151"/>
    </source>
</evidence>
<evidence type="ECO:0000313" key="1">
    <source>
        <dbReference type="EMBL" id="MBK1870157.1"/>
    </source>
</evidence>
<name>A0ACC5RBY9_9HYPH</name>
<protein>
    <submittedName>
        <fullName evidence="1">HAMP domain-containing histidine kinase</fullName>
    </submittedName>
</protein>
<sequence>MTDPATAERMKSPGLFQGLSGKLLRLTLLFVMLGEILIFLPSIANFRLNWLKNRIAQAEIAALAVEAAPDQMLSEDLKSELLAGAGVLVVSLKKGDSRQLILRSDSYDMIDESFDLRESSTLPAIYDAFGALIAGNGRVIGVTDTPPNSSGELIDVALEEAPLRAAMLRYALNIFLLSLFLSALVAGLVFLALNQVLVKPMRRLSEHMQAYAGAPENPERIIAPSKRSDEIGIAERELRHMQLELSSALHQKSHLAALGLAVSKISHDLRNMLSSAHLISDRLSMVNDPTVQKFAPKLILSLDRAISLCVQTLKYGRAEEPKPKRDKFILALLVDEVIEGVVVEASSRIVLYNNVPQTLSADADRDQLFRVLTNLARNAVEALEQHQKDAPSERDGVVTIKAWREGSVVTASVSDNGPGIPEHVRGRLFEAFQSAAKPGGTGLGLAIAFDLVRAHGGELWMSQTGRDGTSFMLTLPDRVSEVRPPKRGERAERRSALDG</sequence>
<keyword evidence="2" id="KW-1185">Reference proteome</keyword>
<accession>A0ACC5RBY9</accession>
<dbReference type="Proteomes" id="UP000616151">
    <property type="component" value="Unassembled WGS sequence"/>
</dbReference>
<reference evidence="1" key="1">
    <citation type="submission" date="2021-01" db="EMBL/GenBank/DDBJ databases">
        <authorList>
            <person name="Sun Q."/>
        </authorList>
    </citation>
    <scope>NUCLEOTIDE SEQUENCE</scope>
    <source>
        <strain evidence="1">YIM B02566</strain>
    </source>
</reference>
<gene>
    <name evidence="1" type="ORF">JHL16_27585</name>
</gene>
<dbReference type="EMBL" id="JAENHL010000008">
    <property type="protein sequence ID" value="MBK1870157.1"/>
    <property type="molecule type" value="Genomic_DNA"/>
</dbReference>
<comment type="caution">
    <text evidence="1">The sequence shown here is derived from an EMBL/GenBank/DDBJ whole genome shotgun (WGS) entry which is preliminary data.</text>
</comment>